<dbReference type="AlphaFoldDB" id="A0AAP0K1Z0"/>
<evidence type="ECO:0000256" key="2">
    <source>
        <dbReference type="ARBA" id="ARBA00022516"/>
    </source>
</evidence>
<comment type="PTM">
    <text evidence="12">Is synthesized initially as an inactive proenzyme. Formation of the active enzyme involves a self-maturation process in which the active site pyruvoyl group is generated from an internal serine residue via an autocatalytic post-translational modification. Two non-identical subunits are generated from the proenzyme in this reaction, and the pyruvate is formed at the N-terminus of the alpha chain, which is derived from the carboxyl end of the proenzyme. The autoendoproteolytic cleavage occurs by a canonical serine protease mechanism, in which the side chain hydroxyl group of the serine supplies its oxygen atom to form the C-terminus of the beta chain, while the remainder of the serine residue undergoes an oxidative deamination to produce ammonia and the pyruvoyl prosthetic group on the alpha chain. During this reaction, the Ser that is part of the protease active site of the proenzyme becomes the pyruvoyl prosthetic group, which constitutes an essential element of the active site of the mature decarboxylase.</text>
</comment>
<name>A0AAP0K1Z0_9MAGN</name>
<keyword evidence="3 12" id="KW-0812">Transmembrane</keyword>
<feature type="active site" description="Charge relay system; for autoendoproteolytic cleavage activity" evidence="12">
    <location>
        <position position="189"/>
    </location>
</feature>
<evidence type="ECO:0000256" key="4">
    <source>
        <dbReference type="ARBA" id="ARBA00022793"/>
    </source>
</evidence>
<feature type="active site" description="Charge relay system; for autoendoproteolytic cleavage activity" evidence="12">
    <location>
        <position position="288"/>
    </location>
</feature>
<sequence length="513" mass="57033">MKIRVSPKWAIFPNHEQSRQLRHIYVHRFRFSSLSRSLQATRASSANGGHGSSEGNSFLLPGATVATVLMLGVLHARRMYDDKKVRDVEEAKEKGIEPEFSPDVKASFLKLLPLRSISRAWGSVASMELPVWLRPYVYKAWARAFHSNLDEVALPLDQYASLRDFFVRALKEGLRPIDSDPRCLVSPVDGTILIFGELEGLGAMIEQVKGTSYSASSLLGASSFLYMNQNELHGKKDEGGNSSVLQKKSWWRISFASPKVPDPPPVCPAKGIFYCVIYLRPGDYHRIHSPADWQVLVRRHFSGELFPVHERGRRTIKNLYVENERVVLEGQWAEGLMALAAVGAATIGSIELKSAYCEITLDVAAFIEPELQTNRPNRKLLHSEPPQERIYEPDGVGVILKKGEELAAFNMGSTVVLVFQAPSHKTSKDIRLSEFNFCIDRGDKVRVGEALGRHQSIPPRAPTSGIPPPPGSFLQATVGKPSDKSPMFLAEICVSYLGVAVDETSWLNDQDKS</sequence>
<feature type="chain" id="PRO_5042652792" description="Phosphatidylserine decarboxylase 1 alpha chain" evidence="12">
    <location>
        <begin position="413"/>
        <end position="513"/>
    </location>
</feature>
<keyword evidence="7 12" id="KW-0472">Membrane</keyword>
<feature type="topological domain" description="Mitochondrial intermembrane" evidence="12">
    <location>
        <begin position="81"/>
        <end position="513"/>
    </location>
</feature>
<comment type="pathway">
    <text evidence="1">Lipid metabolism.</text>
</comment>
<dbReference type="GO" id="GO:0004609">
    <property type="term" value="F:phosphatidylserine decarboxylase activity"/>
    <property type="evidence" value="ECO:0007669"/>
    <property type="project" value="UniProtKB-UniRule"/>
</dbReference>
<comment type="subcellular location">
    <molecule>Phosphatidylserine decarboxylase 1 beta chain</molecule>
    <subcellularLocation>
        <location evidence="12">Mitochondrion inner membrane</location>
        <topology evidence="12">Single-pass membrane protein</topology>
        <orientation evidence="12">Intermembrane side</orientation>
    </subcellularLocation>
</comment>
<dbReference type="HAMAP" id="MF_03208">
    <property type="entry name" value="PS_decarb_PSD_B_type1_euk"/>
    <property type="match status" value="1"/>
</dbReference>
<dbReference type="EC" id="4.1.1.65" evidence="12"/>
<feature type="active site" description="Schiff-base intermediate with substrate; via pyruvic acid; for decarboxylase activity" evidence="12">
    <location>
        <position position="413"/>
    </location>
</feature>
<evidence type="ECO:0000256" key="1">
    <source>
        <dbReference type="ARBA" id="ARBA00005189"/>
    </source>
</evidence>
<comment type="pathway">
    <text evidence="12">Phospholipid metabolism; phosphatidylethanolamine biosynthesis; phosphatidylethanolamine from CDP-diacylglycerol: step 2/2.</text>
</comment>
<evidence type="ECO:0000256" key="7">
    <source>
        <dbReference type="ARBA" id="ARBA00023136"/>
    </source>
</evidence>
<keyword evidence="9 12" id="KW-0456">Lyase</keyword>
<feature type="modified residue" description="Pyruvic acid (Ser); by autocatalysis" evidence="12">
    <location>
        <position position="413"/>
    </location>
</feature>
<dbReference type="InterPro" id="IPR003817">
    <property type="entry name" value="PS_Dcarbxylase"/>
</dbReference>
<keyword evidence="4 12" id="KW-0210">Decarboxylase</keyword>
<dbReference type="GO" id="GO:0005743">
    <property type="term" value="C:mitochondrial inner membrane"/>
    <property type="evidence" value="ECO:0007669"/>
    <property type="project" value="UniProtKB-SubCell"/>
</dbReference>
<evidence type="ECO:0000256" key="11">
    <source>
        <dbReference type="ARBA" id="ARBA00023317"/>
    </source>
</evidence>
<evidence type="ECO:0000256" key="5">
    <source>
        <dbReference type="ARBA" id="ARBA00022989"/>
    </source>
</evidence>
<feature type="active site" description="Charge relay system; for autoendoproteolytic cleavage activity" evidence="12">
    <location>
        <position position="413"/>
    </location>
</feature>
<keyword evidence="6 12" id="KW-0443">Lipid metabolism</keyword>
<keyword evidence="5 12" id="KW-1133">Transmembrane helix</keyword>
<evidence type="ECO:0000256" key="9">
    <source>
        <dbReference type="ARBA" id="ARBA00023239"/>
    </source>
</evidence>
<evidence type="ECO:0000256" key="8">
    <source>
        <dbReference type="ARBA" id="ARBA00023209"/>
    </source>
</evidence>
<comment type="catalytic activity">
    <reaction evidence="12">
        <text>a 1,2-diacyl-sn-glycero-3-phospho-L-serine + H(+) = a 1,2-diacyl-sn-glycero-3-phosphoethanolamine + CO2</text>
        <dbReference type="Rhea" id="RHEA:20828"/>
        <dbReference type="ChEBI" id="CHEBI:15378"/>
        <dbReference type="ChEBI" id="CHEBI:16526"/>
        <dbReference type="ChEBI" id="CHEBI:57262"/>
        <dbReference type="ChEBI" id="CHEBI:64612"/>
        <dbReference type="EC" id="4.1.1.65"/>
    </reaction>
</comment>
<keyword evidence="11 12" id="KW-0670">Pyruvate</keyword>
<evidence type="ECO:0000256" key="6">
    <source>
        <dbReference type="ARBA" id="ARBA00023098"/>
    </source>
</evidence>
<dbReference type="InterPro" id="IPR033177">
    <property type="entry name" value="PSD-B"/>
</dbReference>
<evidence type="ECO:0000313" key="14">
    <source>
        <dbReference type="Proteomes" id="UP001417504"/>
    </source>
</evidence>
<protein>
    <recommendedName>
        <fullName evidence="12">Phosphatidylserine decarboxylase proenzyme 1, mitochondrial</fullName>
        <ecNumber evidence="12">4.1.1.65</ecNumber>
    </recommendedName>
    <component>
        <recommendedName>
            <fullName evidence="12">Phosphatidylserine decarboxylase 1 beta chain</fullName>
        </recommendedName>
    </component>
    <component>
        <recommendedName>
            <fullName evidence="12">Phosphatidylserine decarboxylase 1 alpha chain</fullName>
        </recommendedName>
    </component>
</protein>
<accession>A0AAP0K1Z0</accession>
<comment type="subunit">
    <text evidence="12">Heterodimer of a large membrane-associated beta subunit and a small pyruvoyl-containing alpha subunit.</text>
</comment>
<feature type="chain" id="PRO_5042652791" description="Phosphatidylserine decarboxylase 1 beta chain" evidence="12">
    <location>
        <begin position="1"/>
        <end position="412"/>
    </location>
</feature>
<evidence type="ECO:0000313" key="13">
    <source>
        <dbReference type="EMBL" id="KAK9144357.1"/>
    </source>
</evidence>
<gene>
    <name evidence="13" type="ORF">Sjap_004260</name>
</gene>
<comment type="cofactor">
    <cofactor evidence="12">
        <name>pyruvate</name>
        <dbReference type="ChEBI" id="CHEBI:15361"/>
    </cofactor>
    <text evidence="12">Binds 1 pyruvoyl group covalently per subunit.</text>
</comment>
<dbReference type="EMBL" id="JBBNAE010000002">
    <property type="protein sequence ID" value="KAK9144357.1"/>
    <property type="molecule type" value="Genomic_DNA"/>
</dbReference>
<organism evidence="13 14">
    <name type="scientific">Stephania japonica</name>
    <dbReference type="NCBI Taxonomy" id="461633"/>
    <lineage>
        <taxon>Eukaryota</taxon>
        <taxon>Viridiplantae</taxon>
        <taxon>Streptophyta</taxon>
        <taxon>Embryophyta</taxon>
        <taxon>Tracheophyta</taxon>
        <taxon>Spermatophyta</taxon>
        <taxon>Magnoliopsida</taxon>
        <taxon>Ranunculales</taxon>
        <taxon>Menispermaceae</taxon>
        <taxon>Menispermoideae</taxon>
        <taxon>Cissampelideae</taxon>
        <taxon>Stephania</taxon>
    </lineage>
</organism>
<dbReference type="Pfam" id="PF02666">
    <property type="entry name" value="PS_Dcarbxylase"/>
    <property type="match status" value="1"/>
</dbReference>
<dbReference type="GO" id="GO:0006646">
    <property type="term" value="P:phosphatidylethanolamine biosynthetic process"/>
    <property type="evidence" value="ECO:0007669"/>
    <property type="project" value="UniProtKB-UniRule"/>
</dbReference>
<dbReference type="Proteomes" id="UP001417504">
    <property type="component" value="Unassembled WGS sequence"/>
</dbReference>
<dbReference type="GO" id="GO:0016540">
    <property type="term" value="P:protein autoprocessing"/>
    <property type="evidence" value="ECO:0007669"/>
    <property type="project" value="UniProtKB-UniRule"/>
</dbReference>
<feature type="site" description="Cleavage (non-hydrolytic); by autocatalysis" evidence="12">
    <location>
        <begin position="412"/>
        <end position="413"/>
    </location>
</feature>
<comment type="function">
    <text evidence="12">Catalyzes the formation of phosphatidylethanolamine (PtdEtn) from phosphatidylserine (PtdSer). Plays a central role in phospholipid metabolism and in the interorganelle trafficking of phosphatidylserine.</text>
</comment>
<proteinExistence type="inferred from homology"/>
<evidence type="ECO:0000256" key="12">
    <source>
        <dbReference type="HAMAP-Rule" id="MF_03208"/>
    </source>
</evidence>
<keyword evidence="12" id="KW-0865">Zymogen</keyword>
<keyword evidence="14" id="KW-1185">Reference proteome</keyword>
<comment type="caution">
    <text evidence="13">The sequence shown here is derived from an EMBL/GenBank/DDBJ whole genome shotgun (WGS) entry which is preliminary data.</text>
</comment>
<comment type="subcellular location">
    <molecule>Phosphatidylserine decarboxylase 1 alpha chain</molecule>
    <subcellularLocation>
        <location evidence="12">Mitochondrion inner membrane</location>
        <topology evidence="12">Peripheral membrane protein</topology>
        <orientation evidence="12">Intermembrane side</orientation>
    </subcellularLocation>
    <text evidence="12">Anchored to the mitochondrial inner membrane through its interaction with the integral membrane beta chain.</text>
</comment>
<reference evidence="13 14" key="1">
    <citation type="submission" date="2024-01" db="EMBL/GenBank/DDBJ databases">
        <title>Genome assemblies of Stephania.</title>
        <authorList>
            <person name="Yang L."/>
        </authorList>
    </citation>
    <scope>NUCLEOTIDE SEQUENCE [LARGE SCALE GENOMIC DNA]</scope>
    <source>
        <strain evidence="13">QJT</strain>
        <tissue evidence="13">Leaf</tissue>
    </source>
</reference>
<evidence type="ECO:0000256" key="3">
    <source>
        <dbReference type="ARBA" id="ARBA00022692"/>
    </source>
</evidence>
<dbReference type="NCBIfam" id="TIGR00163">
    <property type="entry name" value="PS_decarb"/>
    <property type="match status" value="1"/>
</dbReference>
<keyword evidence="12" id="KW-0999">Mitochondrion inner membrane</keyword>
<keyword evidence="12" id="KW-0496">Mitochondrion</keyword>
<evidence type="ECO:0000256" key="10">
    <source>
        <dbReference type="ARBA" id="ARBA00023264"/>
    </source>
</evidence>
<feature type="topological domain" description="Mitochondrial matrix" evidence="12">
    <location>
        <begin position="1"/>
        <end position="61"/>
    </location>
</feature>
<dbReference type="InterPro" id="IPR033661">
    <property type="entry name" value="PSD_type1_euk"/>
</dbReference>
<comment type="similarity">
    <text evidence="12">Belongs to the phosphatidylserine decarboxylase family. PSD-B subfamily. Eukaryotic type I sub-subfamily.</text>
</comment>
<keyword evidence="8 12" id="KW-0594">Phospholipid biosynthesis</keyword>
<dbReference type="PANTHER" id="PTHR10067:SF6">
    <property type="entry name" value="PHOSPHATIDYLSERINE DECARBOXYLASE PROENZYME, MITOCHONDRIAL"/>
    <property type="match status" value="1"/>
</dbReference>
<keyword evidence="10 12" id="KW-1208">Phospholipid metabolism</keyword>
<dbReference type="PANTHER" id="PTHR10067">
    <property type="entry name" value="PHOSPHATIDYLSERINE DECARBOXYLASE"/>
    <property type="match status" value="1"/>
</dbReference>
<keyword evidence="2 12" id="KW-0444">Lipid biosynthesis</keyword>